<reference evidence="1 3" key="1">
    <citation type="submission" date="2017-11" db="EMBL/GenBank/DDBJ databases">
        <title>The genome of Rhizophagus clarus HR1 reveals common genetic basis of auxotrophy among arbuscular mycorrhizal fungi.</title>
        <authorList>
            <person name="Kobayashi Y."/>
        </authorList>
    </citation>
    <scope>NUCLEOTIDE SEQUENCE [LARGE SCALE GENOMIC DNA]</scope>
    <source>
        <strain evidence="1 3">HR1</strain>
    </source>
</reference>
<evidence type="ECO:0000313" key="1">
    <source>
        <dbReference type="EMBL" id="GBC03969.1"/>
    </source>
</evidence>
<sequence length="80" mass="9099">MINNELIYKKDFNTNTVKCAILSKLNSGCLGPSPDIIILELDANLNSDEEILRVAKMYKDDFSMEDHSFLDIVADEAIYR</sequence>
<proteinExistence type="predicted"/>
<dbReference type="AlphaFoldDB" id="A0A2Z6SFK1"/>
<keyword evidence="3" id="KW-1185">Reference proteome</keyword>
<accession>A0A2Z6SFK1</accession>
<dbReference type="Proteomes" id="UP000247702">
    <property type="component" value="Unassembled WGS sequence"/>
</dbReference>
<name>A0A2Z6SFK1_9GLOM</name>
<reference evidence="2" key="2">
    <citation type="submission" date="2019-10" db="EMBL/GenBank/DDBJ databases">
        <title>Conservation and host-specific expression of non-tandemly repeated heterogenous ribosome RNA gene in arbuscular mycorrhizal fungi.</title>
        <authorList>
            <person name="Maeda T."/>
            <person name="Kobayashi Y."/>
            <person name="Nakagawa T."/>
            <person name="Ezawa T."/>
            <person name="Yamaguchi K."/>
            <person name="Bino T."/>
            <person name="Nishimoto Y."/>
            <person name="Shigenobu S."/>
            <person name="Kawaguchi M."/>
        </authorList>
    </citation>
    <scope>NUCLEOTIDE SEQUENCE</scope>
    <source>
        <strain evidence="2">HR1</strain>
    </source>
</reference>
<comment type="caution">
    <text evidence="1">The sequence shown here is derived from an EMBL/GenBank/DDBJ whole genome shotgun (WGS) entry which is preliminary data.</text>
</comment>
<dbReference type="EMBL" id="BEXD01003918">
    <property type="protein sequence ID" value="GBC03969.1"/>
    <property type="molecule type" value="Genomic_DNA"/>
</dbReference>
<evidence type="ECO:0000313" key="3">
    <source>
        <dbReference type="Proteomes" id="UP000247702"/>
    </source>
</evidence>
<organism evidence="1 3">
    <name type="scientific">Rhizophagus clarus</name>
    <dbReference type="NCBI Taxonomy" id="94130"/>
    <lineage>
        <taxon>Eukaryota</taxon>
        <taxon>Fungi</taxon>
        <taxon>Fungi incertae sedis</taxon>
        <taxon>Mucoromycota</taxon>
        <taxon>Glomeromycotina</taxon>
        <taxon>Glomeromycetes</taxon>
        <taxon>Glomerales</taxon>
        <taxon>Glomeraceae</taxon>
        <taxon>Rhizophagus</taxon>
    </lineage>
</organism>
<dbReference type="Proteomes" id="UP000615446">
    <property type="component" value="Unassembled WGS sequence"/>
</dbReference>
<dbReference type="EMBL" id="BLAL01000040">
    <property type="protein sequence ID" value="GES78604.1"/>
    <property type="molecule type" value="Genomic_DNA"/>
</dbReference>
<evidence type="ECO:0000313" key="2">
    <source>
        <dbReference type="EMBL" id="GES78604.1"/>
    </source>
</evidence>
<gene>
    <name evidence="2" type="ORF">RCL2_000592100</name>
    <name evidence="1" type="ORF">RclHR1_05420013</name>
</gene>
<protein>
    <submittedName>
        <fullName evidence="1">Uncharacterized protein</fullName>
    </submittedName>
</protein>
<dbReference type="OrthoDB" id="2441256at2759"/>